<dbReference type="Pfam" id="PF00534">
    <property type="entry name" value="Glycos_transf_1"/>
    <property type="match status" value="1"/>
</dbReference>
<evidence type="ECO:0000259" key="1">
    <source>
        <dbReference type="Pfam" id="PF00534"/>
    </source>
</evidence>
<evidence type="ECO:0000313" key="3">
    <source>
        <dbReference type="EMBL" id="MBN1571738.1"/>
    </source>
</evidence>
<organism evidence="3 4">
    <name type="scientific">Candidatus Zymogenus saltonus</name>
    <dbReference type="NCBI Taxonomy" id="2844893"/>
    <lineage>
        <taxon>Bacteria</taxon>
        <taxon>Deltaproteobacteria</taxon>
        <taxon>Candidatus Zymogenia</taxon>
        <taxon>Candidatus Zymogeniales</taxon>
        <taxon>Candidatus Zymogenaceae</taxon>
        <taxon>Candidatus Zymogenus</taxon>
    </lineage>
</organism>
<accession>A0A9D8KCN3</accession>
<dbReference type="SUPFAM" id="SSF53756">
    <property type="entry name" value="UDP-Glycosyltransferase/glycogen phosphorylase"/>
    <property type="match status" value="1"/>
</dbReference>
<dbReference type="PANTHER" id="PTHR12526:SF630">
    <property type="entry name" value="GLYCOSYLTRANSFERASE"/>
    <property type="match status" value="1"/>
</dbReference>
<reference evidence="3" key="1">
    <citation type="journal article" date="2021" name="Environ. Microbiol.">
        <title>Genomic characterization of three novel Desulfobacterota classes expand the metabolic and phylogenetic diversity of the phylum.</title>
        <authorList>
            <person name="Murphy C.L."/>
            <person name="Biggerstaff J."/>
            <person name="Eichhorn A."/>
            <person name="Ewing E."/>
            <person name="Shahan R."/>
            <person name="Soriano D."/>
            <person name="Stewart S."/>
            <person name="VanMol K."/>
            <person name="Walker R."/>
            <person name="Walters P."/>
            <person name="Elshahed M.S."/>
            <person name="Youssef N.H."/>
        </authorList>
    </citation>
    <scope>NUCLEOTIDE SEQUENCE</scope>
    <source>
        <strain evidence="3">Zod_Metabat.24</strain>
    </source>
</reference>
<gene>
    <name evidence="3" type="ORF">JW984_00905</name>
</gene>
<feature type="domain" description="Glycosyltransferase subfamily 4-like N-terminal" evidence="2">
    <location>
        <begin position="23"/>
        <end position="185"/>
    </location>
</feature>
<dbReference type="InterPro" id="IPR028098">
    <property type="entry name" value="Glyco_trans_4-like_N"/>
</dbReference>
<dbReference type="Gene3D" id="3.40.50.2000">
    <property type="entry name" value="Glycogen Phosphorylase B"/>
    <property type="match status" value="2"/>
</dbReference>
<dbReference type="PANTHER" id="PTHR12526">
    <property type="entry name" value="GLYCOSYLTRANSFERASE"/>
    <property type="match status" value="1"/>
</dbReference>
<dbReference type="AlphaFoldDB" id="A0A9D8KCN3"/>
<sequence>MKILQVFADWKWTGPSEPILLQTRALMERGNEVVLSAAYPPKGAGEAESIVSYAKEMGIKVDGSVSWDRRTKPGNLFGIPTIIRDTNSFRRLIDNIPADIVSAHSSHDHFIAKRAIRGSLSRPLLVRTDHKRDFISGGIGNRFLMNRGTDGVVTFSRAGASSLLRYFRIPRDKILVVDPALDLDRWDPALPAADMRSELNIPRDAPVIGMVARFQKYRKTDVVISAFAKVLKKFPNARLLLIGRSSQMEESVVKPARRLGIEDKIITPGYMTKYYRDALKVIDIFVFMMPGSDGTARALREAMGLGIPVAAAKVGMIPEIVEDGVSGLLMEPNSMAVETVLLKLLGDEGLRKRLGRGARERGLSRFDVKVQAEKIENFFRGLISNKGFGGA</sequence>
<feature type="domain" description="Glycosyl transferase family 1" evidence="1">
    <location>
        <begin position="195"/>
        <end position="361"/>
    </location>
</feature>
<dbReference type="GO" id="GO:0016757">
    <property type="term" value="F:glycosyltransferase activity"/>
    <property type="evidence" value="ECO:0007669"/>
    <property type="project" value="InterPro"/>
</dbReference>
<reference evidence="3" key="2">
    <citation type="submission" date="2021-01" db="EMBL/GenBank/DDBJ databases">
        <authorList>
            <person name="Hahn C.R."/>
            <person name="Youssef N.H."/>
            <person name="Elshahed M."/>
        </authorList>
    </citation>
    <scope>NUCLEOTIDE SEQUENCE</scope>
    <source>
        <strain evidence="3">Zod_Metabat.24</strain>
    </source>
</reference>
<dbReference type="CDD" id="cd03801">
    <property type="entry name" value="GT4_PimA-like"/>
    <property type="match status" value="1"/>
</dbReference>
<dbReference type="Pfam" id="PF13439">
    <property type="entry name" value="Glyco_transf_4"/>
    <property type="match status" value="1"/>
</dbReference>
<proteinExistence type="predicted"/>
<name>A0A9D8KCN3_9DELT</name>
<comment type="caution">
    <text evidence="3">The sequence shown here is derived from an EMBL/GenBank/DDBJ whole genome shotgun (WGS) entry which is preliminary data.</text>
</comment>
<dbReference type="InterPro" id="IPR001296">
    <property type="entry name" value="Glyco_trans_1"/>
</dbReference>
<dbReference type="EMBL" id="JAFGIX010000003">
    <property type="protein sequence ID" value="MBN1571738.1"/>
    <property type="molecule type" value="Genomic_DNA"/>
</dbReference>
<evidence type="ECO:0000313" key="4">
    <source>
        <dbReference type="Proteomes" id="UP000809273"/>
    </source>
</evidence>
<evidence type="ECO:0000259" key="2">
    <source>
        <dbReference type="Pfam" id="PF13439"/>
    </source>
</evidence>
<dbReference type="Proteomes" id="UP000809273">
    <property type="component" value="Unassembled WGS sequence"/>
</dbReference>
<protein>
    <submittedName>
        <fullName evidence="3">Glycosyltransferase family 4 protein</fullName>
    </submittedName>
</protein>